<dbReference type="Gene3D" id="3.40.190.10">
    <property type="entry name" value="Periplasmic binding protein-like II"/>
    <property type="match status" value="3"/>
</dbReference>
<dbReference type="Gene3D" id="3.40.50.2300">
    <property type="match status" value="2"/>
</dbReference>
<dbReference type="SUPFAM" id="SSF53822">
    <property type="entry name" value="Periplasmic binding protein-like I"/>
    <property type="match status" value="1"/>
</dbReference>
<accession>A0A819C1E3</accession>
<dbReference type="EMBL" id="CAJOAX010002694">
    <property type="protein sequence ID" value="CAF3813093.1"/>
    <property type="molecule type" value="Genomic_DNA"/>
</dbReference>
<evidence type="ECO:0000256" key="12">
    <source>
        <dbReference type="ARBA" id="ARBA00023257"/>
    </source>
</evidence>
<dbReference type="SUPFAM" id="SSF53850">
    <property type="entry name" value="Periplasmic binding protein-like II"/>
    <property type="match status" value="1"/>
</dbReference>
<organism evidence="19 20">
    <name type="scientific">Rotaria sordida</name>
    <dbReference type="NCBI Taxonomy" id="392033"/>
    <lineage>
        <taxon>Eukaryota</taxon>
        <taxon>Metazoa</taxon>
        <taxon>Spiralia</taxon>
        <taxon>Gnathifera</taxon>
        <taxon>Rotifera</taxon>
        <taxon>Eurotatoria</taxon>
        <taxon>Bdelloidea</taxon>
        <taxon>Philodinida</taxon>
        <taxon>Philodinidae</taxon>
        <taxon>Rotaria</taxon>
    </lineage>
</organism>
<evidence type="ECO:0000256" key="3">
    <source>
        <dbReference type="ARBA" id="ARBA00022692"/>
    </source>
</evidence>
<dbReference type="InterPro" id="IPR028082">
    <property type="entry name" value="Peripla_BP_I"/>
</dbReference>
<keyword evidence="9 16" id="KW-0472">Membrane</keyword>
<feature type="domain" description="Ionotropic glutamate receptor C-terminal" evidence="17">
    <location>
        <begin position="436"/>
        <end position="867"/>
    </location>
</feature>
<dbReference type="FunFam" id="3.40.190.10:FF:000155">
    <property type="entry name" value="Glutamate receptor ionotropic, NMDA 2B"/>
    <property type="match status" value="1"/>
</dbReference>
<name>A0A819C1E3_9BILA</name>
<keyword evidence="13" id="KW-1071">Ligand-gated ion channel</keyword>
<dbReference type="SMART" id="SM00918">
    <property type="entry name" value="Lig_chan-Glu_bd"/>
    <property type="match status" value="1"/>
</dbReference>
<keyword evidence="12" id="KW-0628">Postsynaptic cell membrane</keyword>
<dbReference type="Pfam" id="PF10613">
    <property type="entry name" value="Lig_chan-Glu_bd"/>
    <property type="match status" value="1"/>
</dbReference>
<feature type="transmembrane region" description="Helical" evidence="16">
    <location>
        <begin position="704"/>
        <end position="725"/>
    </location>
</feature>
<evidence type="ECO:0000259" key="18">
    <source>
        <dbReference type="SMART" id="SM00918"/>
    </source>
</evidence>
<evidence type="ECO:0000259" key="17">
    <source>
        <dbReference type="SMART" id="SM00079"/>
    </source>
</evidence>
<gene>
    <name evidence="19" type="ORF">OTI717_LOCUS18942</name>
</gene>
<evidence type="ECO:0000313" key="19">
    <source>
        <dbReference type="EMBL" id="CAF3813093.1"/>
    </source>
</evidence>
<comment type="subcellular location">
    <subcellularLocation>
        <location evidence="1">Membrane</location>
        <topology evidence="1">Multi-pass membrane protein</topology>
    </subcellularLocation>
    <subcellularLocation>
        <location evidence="15">Postsynaptic cell membrane</location>
    </subcellularLocation>
</comment>
<feature type="transmembrane region" description="Helical" evidence="16">
    <location>
        <begin position="886"/>
        <end position="909"/>
    </location>
</feature>
<evidence type="ECO:0000256" key="1">
    <source>
        <dbReference type="ARBA" id="ARBA00004141"/>
    </source>
</evidence>
<evidence type="ECO:0000256" key="4">
    <source>
        <dbReference type="ARBA" id="ARBA00022723"/>
    </source>
</evidence>
<evidence type="ECO:0000256" key="6">
    <source>
        <dbReference type="ARBA" id="ARBA00022989"/>
    </source>
</evidence>
<keyword evidence="2" id="KW-0813">Transport</keyword>
<evidence type="ECO:0000256" key="2">
    <source>
        <dbReference type="ARBA" id="ARBA00022448"/>
    </source>
</evidence>
<dbReference type="InterPro" id="IPR015683">
    <property type="entry name" value="Ionotropic_Glu_rcpt"/>
</dbReference>
<evidence type="ECO:0000256" key="7">
    <source>
        <dbReference type="ARBA" id="ARBA00023018"/>
    </source>
</evidence>
<dbReference type="InterPro" id="IPR001828">
    <property type="entry name" value="ANF_lig-bd_rcpt"/>
</dbReference>
<feature type="transmembrane region" description="Helical" evidence="16">
    <location>
        <begin position="589"/>
        <end position="611"/>
    </location>
</feature>
<evidence type="ECO:0000256" key="10">
    <source>
        <dbReference type="ARBA" id="ARBA00023170"/>
    </source>
</evidence>
<dbReference type="InterPro" id="IPR001320">
    <property type="entry name" value="Iontro_rcpt_C"/>
</dbReference>
<dbReference type="Pfam" id="PF00060">
    <property type="entry name" value="Lig_chan"/>
    <property type="match status" value="1"/>
</dbReference>
<reference evidence="19" key="1">
    <citation type="submission" date="2021-02" db="EMBL/GenBank/DDBJ databases">
        <authorList>
            <person name="Nowell W R."/>
        </authorList>
    </citation>
    <scope>NUCLEOTIDE SEQUENCE</scope>
</reference>
<keyword evidence="3 16" id="KW-0812">Transmembrane</keyword>
<evidence type="ECO:0000256" key="9">
    <source>
        <dbReference type="ARBA" id="ARBA00023136"/>
    </source>
</evidence>
<keyword evidence="5" id="KW-0862">Zinc</keyword>
<comment type="caution">
    <text evidence="19">The sequence shown here is derived from an EMBL/GenBank/DDBJ whole genome shotgun (WGS) entry which is preliminary data.</text>
</comment>
<evidence type="ECO:0000313" key="20">
    <source>
        <dbReference type="Proteomes" id="UP000663823"/>
    </source>
</evidence>
<evidence type="ECO:0000256" key="11">
    <source>
        <dbReference type="ARBA" id="ARBA00023180"/>
    </source>
</evidence>
<evidence type="ECO:0000256" key="16">
    <source>
        <dbReference type="SAM" id="Phobius"/>
    </source>
</evidence>
<dbReference type="PANTHER" id="PTHR18966">
    <property type="entry name" value="IONOTROPIC GLUTAMATE RECEPTOR"/>
    <property type="match status" value="1"/>
</dbReference>
<dbReference type="FunFam" id="3.40.190.10:FF:000009">
    <property type="entry name" value="Putative glutamate receptor ionotropic NMDA 2B"/>
    <property type="match status" value="1"/>
</dbReference>
<dbReference type="GO" id="GO:0015276">
    <property type="term" value="F:ligand-gated monoatomic ion channel activity"/>
    <property type="evidence" value="ECO:0007669"/>
    <property type="project" value="InterPro"/>
</dbReference>
<evidence type="ECO:0000256" key="14">
    <source>
        <dbReference type="ARBA" id="ARBA00023303"/>
    </source>
</evidence>
<keyword evidence="6 16" id="KW-1133">Transmembrane helix</keyword>
<keyword evidence="14" id="KW-0407">Ion channel</keyword>
<evidence type="ECO:0000256" key="15">
    <source>
        <dbReference type="ARBA" id="ARBA00034100"/>
    </source>
</evidence>
<keyword evidence="10" id="KW-0675">Receptor</keyword>
<dbReference type="GO" id="GO:0045211">
    <property type="term" value="C:postsynaptic membrane"/>
    <property type="evidence" value="ECO:0007669"/>
    <property type="project" value="UniProtKB-SubCell"/>
</dbReference>
<keyword evidence="11" id="KW-0325">Glycoprotein</keyword>
<dbReference type="GO" id="GO:0046872">
    <property type="term" value="F:metal ion binding"/>
    <property type="evidence" value="ECO:0007669"/>
    <property type="project" value="UniProtKB-KW"/>
</dbReference>
<dbReference type="Proteomes" id="UP000663823">
    <property type="component" value="Unassembled WGS sequence"/>
</dbReference>
<dbReference type="AlphaFoldDB" id="A0A819C1E3"/>
<protein>
    <submittedName>
        <fullName evidence="19">Uncharacterized protein</fullName>
    </submittedName>
</protein>
<sequence length="1041" mass="120196">MTCVSIPLTALSSRNDDKFSQMKLFTSTQLNSNYTTTCGKFVIRPINTLYTKSITALIGNLCSILQSHPMLLIYLNEYTNEHHALPAGYLFFLKLFTLLEYPILTFHFFHPFHPAKFPSLRFFQLAPTYREEARALLALMARYDWNAFSLIIDPRLPGEEELIEEFEEHSSESRSCGKTSCNHNYIKDKKKFTLLSIIRMKSLNPIHIRQQLSMMIPETRVIIVHTTSTMASLVVKQANNMSLIGPEYMWIMSSIVLSTYSSDDEAKMNPYASPNRRKMNFFVGTLALYHDVTRDSVLARFDKYIGPLLINVFSKITHMDVMQKRNANMTIFTSSLRDRTACNRIFAINNSLNQPSLKHIFPNLYNLFKDEFKRAYGIFQQDGLAIAANYSILNFQMPNNEWKKVGEYVNSTLAIADIQWPGDRSKPPPGKPIIHYLKVVTLEEHPFVMLKNPSSDGTCQAGSVICRIGPENSGANHSDPDHYQCCSGFYIDLFNILKDRLKFEFELYQVLDRTWGGRNPLTNKWNGLVADLLENRADLTLTSLKITTERNDAIDFSVPLMETGIGLIVSLRPGAISTTAFLKPYDYRIWVFILLFTLHGVAIMVFLFEYFQNKLTNYDFDNDLQNEETNYKSSFQRIYDLIRPSKKQSFDVQYLFYIVNNSIIHLDLHMTFSQSVWLSWVILFRAQARVNHPKSFTSKFMTNIWACCCVAFTASYTANLAAFMITKEVYFDLSGINDNRLTNPHSLKPSFRYGTIANGSTDEVVKKNHKELYTYLRKFMKRNVFEGIKAIKTGELHAFLYDAVVLDYLSGQDDECKLRVVGKWYAMTGYGIGFPKQSKFKDMINKEIIEMHHSGEIERLRRFWFTGACASSMAYQSHRSSQSLQALNFISAFFFLLGGTFIAIIVLFCENTYSSFLIRSKRSNKDNKSHQNFTRYESMLTSNHNFKISPREKLLEERIENLQECIRELERRSSPRYSLRINDKNNEETNNSSFLVLPVTYNPIQDDSPKLEIVPFLSKNQSQIPLLLVKKSKTQMFETIV</sequence>
<evidence type="ECO:0000256" key="8">
    <source>
        <dbReference type="ARBA" id="ARBA00023065"/>
    </source>
</evidence>
<proteinExistence type="predicted"/>
<keyword evidence="7" id="KW-0770">Synapse</keyword>
<dbReference type="InterPro" id="IPR019594">
    <property type="entry name" value="Glu/Gly-bd"/>
</dbReference>
<keyword evidence="4" id="KW-0479">Metal-binding</keyword>
<feature type="domain" description="Ionotropic glutamate receptor L-glutamate and glycine-binding" evidence="18">
    <location>
        <begin position="474"/>
        <end position="534"/>
    </location>
</feature>
<dbReference type="Pfam" id="PF01094">
    <property type="entry name" value="ANF_receptor"/>
    <property type="match status" value="1"/>
</dbReference>
<evidence type="ECO:0000256" key="5">
    <source>
        <dbReference type="ARBA" id="ARBA00022833"/>
    </source>
</evidence>
<evidence type="ECO:0000256" key="13">
    <source>
        <dbReference type="ARBA" id="ARBA00023286"/>
    </source>
</evidence>
<keyword evidence="8" id="KW-0406">Ion transport</keyword>
<dbReference type="SMART" id="SM00079">
    <property type="entry name" value="PBPe"/>
    <property type="match status" value="1"/>
</dbReference>